<accession>A0A183NRX9</accession>
<evidence type="ECO:0000313" key="2">
    <source>
        <dbReference type="Proteomes" id="UP000269396"/>
    </source>
</evidence>
<gene>
    <name evidence="1" type="ORF">SMTD_LOCUS4865</name>
</gene>
<name>A0A183NRX9_9TREM</name>
<proteinExistence type="predicted"/>
<protein>
    <submittedName>
        <fullName evidence="1">Uncharacterized protein</fullName>
    </submittedName>
</protein>
<sequence length="32" mass="3675">MTVKSSVAMDNFVLVCFTKELNEKLCLIDVKR</sequence>
<dbReference type="AlphaFoldDB" id="A0A183NRX9"/>
<dbReference type="EMBL" id="UZAL01026748">
    <property type="protein sequence ID" value="VDP25549.1"/>
    <property type="molecule type" value="Genomic_DNA"/>
</dbReference>
<evidence type="ECO:0000313" key="1">
    <source>
        <dbReference type="EMBL" id="VDP25549.1"/>
    </source>
</evidence>
<organism evidence="1 2">
    <name type="scientific">Schistosoma mattheei</name>
    <dbReference type="NCBI Taxonomy" id="31246"/>
    <lineage>
        <taxon>Eukaryota</taxon>
        <taxon>Metazoa</taxon>
        <taxon>Spiralia</taxon>
        <taxon>Lophotrochozoa</taxon>
        <taxon>Platyhelminthes</taxon>
        <taxon>Trematoda</taxon>
        <taxon>Digenea</taxon>
        <taxon>Strigeidida</taxon>
        <taxon>Schistosomatoidea</taxon>
        <taxon>Schistosomatidae</taxon>
        <taxon>Schistosoma</taxon>
    </lineage>
</organism>
<dbReference type="Proteomes" id="UP000269396">
    <property type="component" value="Unassembled WGS sequence"/>
</dbReference>
<reference evidence="1 2" key="1">
    <citation type="submission" date="2018-11" db="EMBL/GenBank/DDBJ databases">
        <authorList>
            <consortium name="Pathogen Informatics"/>
        </authorList>
    </citation>
    <scope>NUCLEOTIDE SEQUENCE [LARGE SCALE GENOMIC DNA]</scope>
    <source>
        <strain>Denwood</strain>
        <strain evidence="2">Zambia</strain>
    </source>
</reference>
<keyword evidence="2" id="KW-1185">Reference proteome</keyword>